<dbReference type="OrthoDB" id="1844152at2759"/>
<reference evidence="9" key="1">
    <citation type="submission" date="2020-01" db="EMBL/GenBank/DDBJ databases">
        <authorList>
            <consortium name="DOE Joint Genome Institute"/>
            <person name="Haridas S."/>
            <person name="Albert R."/>
            <person name="Binder M."/>
            <person name="Bloem J."/>
            <person name="Labutti K."/>
            <person name="Salamov A."/>
            <person name="Andreopoulos B."/>
            <person name="Baker S.E."/>
            <person name="Barry K."/>
            <person name="Bills G."/>
            <person name="Bluhm B.H."/>
            <person name="Cannon C."/>
            <person name="Castanera R."/>
            <person name="Culley D.E."/>
            <person name="Daum C."/>
            <person name="Ezra D."/>
            <person name="Gonzalez J.B."/>
            <person name="Henrissat B."/>
            <person name="Kuo A."/>
            <person name="Liang C."/>
            <person name="Lipzen A."/>
            <person name="Lutzoni F."/>
            <person name="Magnuson J."/>
            <person name="Mondo S."/>
            <person name="Nolan M."/>
            <person name="Ohm R."/>
            <person name="Pangilinan J."/>
            <person name="Park H.-J."/>
            <person name="Ramirez L."/>
            <person name="Alfaro M."/>
            <person name="Sun H."/>
            <person name="Tritt A."/>
            <person name="Yoshinaga Y."/>
            <person name="Zwiers L.-H."/>
            <person name="Turgeon B.G."/>
            <person name="Goodwin S.B."/>
            <person name="Spatafora J.W."/>
            <person name="Crous P.W."/>
            <person name="Grigoriev I.V."/>
        </authorList>
    </citation>
    <scope>NUCLEOTIDE SEQUENCE</scope>
    <source>
        <strain evidence="9">CBS 342.82</strain>
    </source>
</reference>
<dbReference type="Pfam" id="PF00067">
    <property type="entry name" value="p450"/>
    <property type="match status" value="1"/>
</dbReference>
<comment type="cofactor">
    <cofactor evidence="1">
        <name>heme</name>
        <dbReference type="ChEBI" id="CHEBI:30413"/>
    </cofactor>
</comment>
<evidence type="ECO:0000256" key="6">
    <source>
        <dbReference type="ARBA" id="ARBA00023004"/>
    </source>
</evidence>
<dbReference type="GO" id="GO:0020037">
    <property type="term" value="F:heme binding"/>
    <property type="evidence" value="ECO:0007669"/>
    <property type="project" value="InterPro"/>
</dbReference>
<evidence type="ECO:0000256" key="7">
    <source>
        <dbReference type="ARBA" id="ARBA00023033"/>
    </source>
</evidence>
<dbReference type="CDD" id="cd11041">
    <property type="entry name" value="CYP503A1-like"/>
    <property type="match status" value="1"/>
</dbReference>
<dbReference type="PANTHER" id="PTHR46206">
    <property type="entry name" value="CYTOCHROME P450"/>
    <property type="match status" value="1"/>
</dbReference>
<dbReference type="GO" id="GO:0005506">
    <property type="term" value="F:iron ion binding"/>
    <property type="evidence" value="ECO:0007669"/>
    <property type="project" value="InterPro"/>
</dbReference>
<reference evidence="9" key="3">
    <citation type="submission" date="2025-08" db="UniProtKB">
        <authorList>
            <consortium name="RefSeq"/>
        </authorList>
    </citation>
    <scope>IDENTIFICATION</scope>
    <source>
        <strain evidence="9">CBS 342.82</strain>
    </source>
</reference>
<dbReference type="PANTHER" id="PTHR46206:SF2">
    <property type="entry name" value="CYTOCHROME P450 MONOOXYGENASE AUSG-RELATED"/>
    <property type="match status" value="1"/>
</dbReference>
<dbReference type="GO" id="GO:0004497">
    <property type="term" value="F:monooxygenase activity"/>
    <property type="evidence" value="ECO:0007669"/>
    <property type="project" value="UniProtKB-KW"/>
</dbReference>
<keyword evidence="6" id="KW-0408">Iron</keyword>
<dbReference type="Gene3D" id="1.10.630.10">
    <property type="entry name" value="Cytochrome P450"/>
    <property type="match status" value="1"/>
</dbReference>
<gene>
    <name evidence="9" type="ORF">K489DRAFT_309782</name>
</gene>
<dbReference type="InterPro" id="IPR001128">
    <property type="entry name" value="Cyt_P450"/>
</dbReference>
<evidence type="ECO:0000256" key="4">
    <source>
        <dbReference type="ARBA" id="ARBA00022723"/>
    </source>
</evidence>
<dbReference type="InterPro" id="IPR036396">
    <property type="entry name" value="Cyt_P450_sf"/>
</dbReference>
<dbReference type="RefSeq" id="XP_033465010.1">
    <property type="nucleotide sequence ID" value="XM_033600659.1"/>
</dbReference>
<sequence>MITLFAILTVAIYRYLISLRIPHINRHRNDWFGIKAKATFVARCSELLVEGRKRFGESPFMLTAIFGERLVLPEEWLGWVASHPDLDHQAHVAEEFFGYLPGFEAIAAINDPHAFVISLIKSRMSSMTPSMLKSFREQADNVLAEEFGDDESFHPINWTSACIKLVSHMSASIFVGPELASNAKWQEITLTYTRNMFNACVVLRSWPTPLRRFAVWFIPEGKVCRDQIAEARALVANYLRGNREKLKGTAFEWMDPRADPTTTQLALAMASIHTTSQLLNQALLDIAFAAQDQNHIVSQLREELQGCLESAHGEIGPATLPKLGLLEACIKETQRLKPQTAVNLERMALRSVVLPNGMRIAAGSMVCVNATKMWRQDIWGDDSESWNPSRWAARDSESLATGTKTNTPLLPAGDKLVNSSARHFAFGKGRAICPGRFMVNAELKIALGAILDGWDCRLSESDFATAKATGRNRVDWVPYGFETLVNENVVVEVRRRK</sequence>
<organism evidence="9">
    <name type="scientific">Dissoconium aciculare CBS 342.82</name>
    <dbReference type="NCBI Taxonomy" id="1314786"/>
    <lineage>
        <taxon>Eukaryota</taxon>
        <taxon>Fungi</taxon>
        <taxon>Dikarya</taxon>
        <taxon>Ascomycota</taxon>
        <taxon>Pezizomycotina</taxon>
        <taxon>Dothideomycetes</taxon>
        <taxon>Dothideomycetidae</taxon>
        <taxon>Mycosphaerellales</taxon>
        <taxon>Dissoconiaceae</taxon>
        <taxon>Dissoconium</taxon>
    </lineage>
</organism>
<dbReference type="SUPFAM" id="SSF48264">
    <property type="entry name" value="Cytochrome P450"/>
    <property type="match status" value="1"/>
</dbReference>
<dbReference type="GeneID" id="54358459"/>
<protein>
    <submittedName>
        <fullName evidence="9">Cytochrome P450</fullName>
    </submittedName>
</protein>
<keyword evidence="8" id="KW-1185">Reference proteome</keyword>
<reference evidence="9" key="2">
    <citation type="submission" date="2020-04" db="EMBL/GenBank/DDBJ databases">
        <authorList>
            <consortium name="NCBI Genome Project"/>
        </authorList>
    </citation>
    <scope>NUCLEOTIDE SEQUENCE</scope>
    <source>
        <strain evidence="9">CBS 342.82</strain>
    </source>
</reference>
<proteinExistence type="inferred from homology"/>
<dbReference type="Proteomes" id="UP000504637">
    <property type="component" value="Unplaced"/>
</dbReference>
<evidence type="ECO:0000313" key="8">
    <source>
        <dbReference type="Proteomes" id="UP000504637"/>
    </source>
</evidence>
<keyword evidence="5" id="KW-0560">Oxidoreductase</keyword>
<evidence type="ECO:0000256" key="3">
    <source>
        <dbReference type="ARBA" id="ARBA00022617"/>
    </source>
</evidence>
<dbReference type="AlphaFoldDB" id="A0A6J3MJP1"/>
<evidence type="ECO:0000256" key="2">
    <source>
        <dbReference type="ARBA" id="ARBA00010617"/>
    </source>
</evidence>
<keyword evidence="7" id="KW-0503">Monooxygenase</keyword>
<evidence type="ECO:0000313" key="9">
    <source>
        <dbReference type="RefSeq" id="XP_033465010.1"/>
    </source>
</evidence>
<evidence type="ECO:0000256" key="1">
    <source>
        <dbReference type="ARBA" id="ARBA00001971"/>
    </source>
</evidence>
<keyword evidence="4" id="KW-0479">Metal-binding</keyword>
<dbReference type="GO" id="GO:0016705">
    <property type="term" value="F:oxidoreductase activity, acting on paired donors, with incorporation or reduction of molecular oxygen"/>
    <property type="evidence" value="ECO:0007669"/>
    <property type="project" value="InterPro"/>
</dbReference>
<comment type="similarity">
    <text evidence="2">Belongs to the cytochrome P450 family.</text>
</comment>
<name>A0A6J3MJP1_9PEZI</name>
<evidence type="ECO:0000256" key="5">
    <source>
        <dbReference type="ARBA" id="ARBA00023002"/>
    </source>
</evidence>
<keyword evidence="3" id="KW-0349">Heme</keyword>
<accession>A0A6J3MJP1</accession>